<feature type="transmembrane region" description="Helical" evidence="2">
    <location>
        <begin position="184"/>
        <end position="203"/>
    </location>
</feature>
<sequence>MGKEITVRGKKWERQNSLWVIWSFFGFSSISFLNIGIKAKEKKWIITGIIYFVVLWGGIIIAGDASGKVGEILSDVVAILYIVSIVHTFLVRKSYLKKYDMILRNNEVELEREKAKRARESLERANEIKNIESEAKKVSKNLKDNEQIQVEEGDKKEEKVSNDIGSEQGQRKQSSENTIMKKKFLIIIPIVIIGIAIAVFSSGDEEDYLDVVKLTDDTFTGAEFDLSFKEAKAIIGRELGIGDLNSNGGWQKIEDSEAESTGVETYGIVGTTGMMGAQLAVNPKTDNVVMVALFTKFDVSSSLDSFCKVFQESLNMQESSRDTLAEIFTNIENEDGATKDEANGVIFYAGPFDNGNWEQLSISAASKEYAEQQK</sequence>
<dbReference type="GeneID" id="66467316"/>
<evidence type="ECO:0000256" key="1">
    <source>
        <dbReference type="SAM" id="MobiDB-lite"/>
    </source>
</evidence>
<evidence type="ECO:0000313" key="3">
    <source>
        <dbReference type="EMBL" id="RHL44583.1"/>
    </source>
</evidence>
<accession>A0A415L7N4</accession>
<reference evidence="3 4" key="1">
    <citation type="submission" date="2018-08" db="EMBL/GenBank/DDBJ databases">
        <title>A genome reference for cultivated species of the human gut microbiota.</title>
        <authorList>
            <person name="Zou Y."/>
            <person name="Xue W."/>
            <person name="Luo G."/>
        </authorList>
    </citation>
    <scope>NUCLEOTIDE SEQUENCE [LARGE SCALE GENOMIC DNA]</scope>
    <source>
        <strain evidence="3 4">AF37-4</strain>
    </source>
</reference>
<organism evidence="3 4">
    <name type="scientific">Eubacterium ventriosum</name>
    <dbReference type="NCBI Taxonomy" id="39496"/>
    <lineage>
        <taxon>Bacteria</taxon>
        <taxon>Bacillati</taxon>
        <taxon>Bacillota</taxon>
        <taxon>Clostridia</taxon>
        <taxon>Eubacteriales</taxon>
        <taxon>Eubacteriaceae</taxon>
        <taxon>Eubacterium</taxon>
    </lineage>
</organism>
<dbReference type="AlphaFoldDB" id="A0A415L7N4"/>
<proteinExistence type="predicted"/>
<feature type="transmembrane region" description="Helical" evidence="2">
    <location>
        <begin position="44"/>
        <end position="66"/>
    </location>
</feature>
<dbReference type="Proteomes" id="UP000283314">
    <property type="component" value="Unassembled WGS sequence"/>
</dbReference>
<feature type="compositionally biased region" description="Basic and acidic residues" evidence="1">
    <location>
        <begin position="147"/>
        <end position="161"/>
    </location>
</feature>
<name>A0A415L7N4_9FIRM</name>
<feature type="transmembrane region" description="Helical" evidence="2">
    <location>
        <begin position="19"/>
        <end position="37"/>
    </location>
</feature>
<feature type="region of interest" description="Disordered" evidence="1">
    <location>
        <begin position="147"/>
        <end position="174"/>
    </location>
</feature>
<evidence type="ECO:0000256" key="2">
    <source>
        <dbReference type="SAM" id="Phobius"/>
    </source>
</evidence>
<keyword evidence="2" id="KW-0812">Transmembrane</keyword>
<dbReference type="RefSeq" id="WP_118379944.1">
    <property type="nucleotide sequence ID" value="NZ_CABJDQ010000006.1"/>
</dbReference>
<protein>
    <submittedName>
        <fullName evidence="3">Uncharacterized protein</fullName>
    </submittedName>
</protein>
<feature type="transmembrane region" description="Helical" evidence="2">
    <location>
        <begin position="72"/>
        <end position="91"/>
    </location>
</feature>
<gene>
    <name evidence="3" type="ORF">DW018_08670</name>
</gene>
<keyword evidence="2" id="KW-1133">Transmembrane helix</keyword>
<dbReference type="EMBL" id="QROT01000006">
    <property type="protein sequence ID" value="RHL44583.1"/>
    <property type="molecule type" value="Genomic_DNA"/>
</dbReference>
<keyword evidence="2" id="KW-0472">Membrane</keyword>
<evidence type="ECO:0000313" key="4">
    <source>
        <dbReference type="Proteomes" id="UP000283314"/>
    </source>
</evidence>
<comment type="caution">
    <text evidence="3">The sequence shown here is derived from an EMBL/GenBank/DDBJ whole genome shotgun (WGS) entry which is preliminary data.</text>
</comment>